<name>A0ABY4BLJ9_9FLAO</name>
<dbReference type="InterPro" id="IPR008969">
    <property type="entry name" value="CarboxyPept-like_regulatory"/>
</dbReference>
<dbReference type="EMBL" id="CP094532">
    <property type="protein sequence ID" value="UOE40062.1"/>
    <property type="molecule type" value="Genomic_DNA"/>
</dbReference>
<proteinExistence type="predicted"/>
<dbReference type="RefSeq" id="WP_243548079.1">
    <property type="nucleotide sequence ID" value="NZ_CP094532.1"/>
</dbReference>
<gene>
    <name evidence="1" type="ORF">MTP09_09025</name>
</gene>
<accession>A0ABY4BLJ9</accession>
<protein>
    <submittedName>
        <fullName evidence="1">Carboxypeptidase-like regulatory domain-containing protein</fullName>
    </submittedName>
</protein>
<dbReference type="Pfam" id="PF13715">
    <property type="entry name" value="CarbopepD_reg_2"/>
    <property type="match status" value="1"/>
</dbReference>
<evidence type="ECO:0000313" key="1">
    <source>
        <dbReference type="EMBL" id="UOE40062.1"/>
    </source>
</evidence>
<dbReference type="Proteomes" id="UP000831460">
    <property type="component" value="Chromosome"/>
</dbReference>
<dbReference type="Gene3D" id="2.60.40.1120">
    <property type="entry name" value="Carboxypeptidase-like, regulatory domain"/>
    <property type="match status" value="1"/>
</dbReference>
<dbReference type="SUPFAM" id="SSF49464">
    <property type="entry name" value="Carboxypeptidase regulatory domain-like"/>
    <property type="match status" value="1"/>
</dbReference>
<reference evidence="1 2" key="1">
    <citation type="submission" date="2022-03" db="EMBL/GenBank/DDBJ databases">
        <title>Chryseobacterium sp. isolated from particulate matters in swine house.</title>
        <authorList>
            <person name="Won M."/>
            <person name="Kim S.-J."/>
            <person name="Kwon S.-W."/>
        </authorList>
    </citation>
    <scope>NUCLEOTIDE SEQUENCE [LARGE SCALE GENOMIC DNA]</scope>
    <source>
        <strain evidence="1 2">SC2-2</strain>
    </source>
</reference>
<keyword evidence="2" id="KW-1185">Reference proteome</keyword>
<evidence type="ECO:0000313" key="2">
    <source>
        <dbReference type="Proteomes" id="UP000831460"/>
    </source>
</evidence>
<organism evidence="1 2">
    <name type="scientific">Chryseobacterium suipulveris</name>
    <dbReference type="NCBI Taxonomy" id="2929800"/>
    <lineage>
        <taxon>Bacteria</taxon>
        <taxon>Pseudomonadati</taxon>
        <taxon>Bacteroidota</taxon>
        <taxon>Flavobacteriia</taxon>
        <taxon>Flavobacteriales</taxon>
        <taxon>Weeksellaceae</taxon>
        <taxon>Chryseobacterium group</taxon>
        <taxon>Chryseobacterium</taxon>
    </lineage>
</organism>
<sequence>MKIKLIFFSLFIFGFSNSQIISGKIVSNDNNQAIPFARIGIENENVGAIADDNGNYKIDLSNVDRNKVLTVQLGGYESFSNKVYDFINAKNHDIILKEKISNIAEVKLTPKTFENKNWGINTKAKKLGFWFNSNNSSNGNWKDEVAISFSNNKKVKIEKINLNINQFETDKPVLLNFNIYSKEDRRPGKSILSEVLTVEVTKDQIIDNTFTFDISDKSIWVDKEDFYVSAQIVSGFKGKIGFSAALLGAVYMRSYYDKWEKIPVAAPAINIDVKVEKEKRGTKQ</sequence>